<dbReference type="EMBL" id="CAMPGE010006104">
    <property type="protein sequence ID" value="CAI2364948.1"/>
    <property type="molecule type" value="Genomic_DNA"/>
</dbReference>
<dbReference type="Proteomes" id="UP001295684">
    <property type="component" value="Unassembled WGS sequence"/>
</dbReference>
<organism evidence="2 3">
    <name type="scientific">Euplotes crassus</name>
    <dbReference type="NCBI Taxonomy" id="5936"/>
    <lineage>
        <taxon>Eukaryota</taxon>
        <taxon>Sar</taxon>
        <taxon>Alveolata</taxon>
        <taxon>Ciliophora</taxon>
        <taxon>Intramacronucleata</taxon>
        <taxon>Spirotrichea</taxon>
        <taxon>Hypotrichia</taxon>
        <taxon>Euplotida</taxon>
        <taxon>Euplotidae</taxon>
        <taxon>Moneuplotes</taxon>
    </lineage>
</organism>
<sequence length="192" mass="21952">MFLPNLTISYRPETHEISCDLLCAIIEHLLSCKYHPNEVDNHSLDLRNRTKYLRSCKATTEVSKISSFLNSSGNLHEQIGSPSNTSTEDSIIQAFEKGFLKNATREVLNNKLRQIKEGNNTKEAIKDVLEFTVKSKKDQFIDELKLLEGRLGSPQKNRSFLKFPVARRTRDRSCHSPEYMTGDSPSKIKIHN</sequence>
<feature type="region of interest" description="Disordered" evidence="1">
    <location>
        <begin position="171"/>
        <end position="192"/>
    </location>
</feature>
<accession>A0AAD1X6H3</accession>
<evidence type="ECO:0000256" key="1">
    <source>
        <dbReference type="SAM" id="MobiDB-lite"/>
    </source>
</evidence>
<gene>
    <name evidence="2" type="ORF">ECRASSUSDP1_LOCUS6298</name>
</gene>
<proteinExistence type="predicted"/>
<protein>
    <submittedName>
        <fullName evidence="2">Uncharacterized protein</fullName>
    </submittedName>
</protein>
<keyword evidence="3" id="KW-1185">Reference proteome</keyword>
<reference evidence="2" key="1">
    <citation type="submission" date="2023-07" db="EMBL/GenBank/DDBJ databases">
        <authorList>
            <consortium name="AG Swart"/>
            <person name="Singh M."/>
            <person name="Singh A."/>
            <person name="Seah K."/>
            <person name="Emmerich C."/>
        </authorList>
    </citation>
    <scope>NUCLEOTIDE SEQUENCE</scope>
    <source>
        <strain evidence="2">DP1</strain>
    </source>
</reference>
<evidence type="ECO:0000313" key="2">
    <source>
        <dbReference type="EMBL" id="CAI2364948.1"/>
    </source>
</evidence>
<dbReference type="AlphaFoldDB" id="A0AAD1X6H3"/>
<comment type="caution">
    <text evidence="2">The sequence shown here is derived from an EMBL/GenBank/DDBJ whole genome shotgun (WGS) entry which is preliminary data.</text>
</comment>
<evidence type="ECO:0000313" key="3">
    <source>
        <dbReference type="Proteomes" id="UP001295684"/>
    </source>
</evidence>
<name>A0AAD1X6H3_EUPCR</name>